<dbReference type="Pfam" id="PF00580">
    <property type="entry name" value="UvrD-helicase"/>
    <property type="match status" value="1"/>
</dbReference>
<dbReference type="STRING" id="1317117.ATO7_05950"/>
<dbReference type="Proteomes" id="UP000192342">
    <property type="component" value="Unassembled WGS sequence"/>
</dbReference>
<dbReference type="GO" id="GO:0003677">
    <property type="term" value="F:DNA binding"/>
    <property type="evidence" value="ECO:0007669"/>
    <property type="project" value="UniProtKB-KW"/>
</dbReference>
<dbReference type="PROSITE" id="PS51217">
    <property type="entry name" value="UVRD_HELICASE_CTER"/>
    <property type="match status" value="1"/>
</dbReference>
<feature type="binding site" evidence="12">
    <location>
        <begin position="36"/>
        <end position="43"/>
    </location>
    <ligand>
        <name>ATP</name>
        <dbReference type="ChEBI" id="CHEBI:30616"/>
    </ligand>
</feature>
<evidence type="ECO:0000256" key="1">
    <source>
        <dbReference type="ARBA" id="ARBA00009922"/>
    </source>
</evidence>
<protein>
    <recommendedName>
        <fullName evidence="9">DNA 3'-5' helicase</fullName>
        <ecNumber evidence="9">5.6.2.4</ecNumber>
    </recommendedName>
    <alternativeName>
        <fullName evidence="10">DNA 3'-5' helicase II</fullName>
    </alternativeName>
</protein>
<feature type="domain" description="UvrD-like helicase C-terminal" evidence="14">
    <location>
        <begin position="294"/>
        <end position="569"/>
    </location>
</feature>
<evidence type="ECO:0000259" key="13">
    <source>
        <dbReference type="PROSITE" id="PS51198"/>
    </source>
</evidence>
<keyword evidence="5 12" id="KW-0067">ATP-binding</keyword>
<accession>A0A1Y1SJM3</accession>
<keyword evidence="2 12" id="KW-0547">Nucleotide-binding</keyword>
<dbReference type="GO" id="GO:0016887">
    <property type="term" value="F:ATP hydrolysis activity"/>
    <property type="evidence" value="ECO:0007669"/>
    <property type="project" value="RHEA"/>
</dbReference>
<feature type="domain" description="UvrD-like helicase ATP-binding" evidence="13">
    <location>
        <begin position="15"/>
        <end position="293"/>
    </location>
</feature>
<evidence type="ECO:0000313" key="16">
    <source>
        <dbReference type="Proteomes" id="UP000192342"/>
    </source>
</evidence>
<evidence type="ECO:0000256" key="8">
    <source>
        <dbReference type="ARBA" id="ARBA00034617"/>
    </source>
</evidence>
<proteinExistence type="inferred from homology"/>
<dbReference type="EC" id="5.6.2.4" evidence="9"/>
<evidence type="ECO:0000256" key="6">
    <source>
        <dbReference type="ARBA" id="ARBA00023125"/>
    </source>
</evidence>
<evidence type="ECO:0000256" key="7">
    <source>
        <dbReference type="ARBA" id="ARBA00023235"/>
    </source>
</evidence>
<gene>
    <name evidence="15" type="primary">uvrD</name>
    <name evidence="15" type="ORF">ATO7_05950</name>
</gene>
<dbReference type="Pfam" id="PF13361">
    <property type="entry name" value="UvrD_C"/>
    <property type="match status" value="1"/>
</dbReference>
<dbReference type="GO" id="GO:0000725">
    <property type="term" value="P:recombinational repair"/>
    <property type="evidence" value="ECO:0007669"/>
    <property type="project" value="TreeGrafter"/>
</dbReference>
<keyword evidence="3 12" id="KW-0378">Hydrolase</keyword>
<evidence type="ECO:0000256" key="4">
    <source>
        <dbReference type="ARBA" id="ARBA00022806"/>
    </source>
</evidence>
<dbReference type="FunFam" id="1.10.486.10:FF:000003">
    <property type="entry name" value="ATP-dependent DNA helicase"/>
    <property type="match status" value="1"/>
</dbReference>
<evidence type="ECO:0000259" key="14">
    <source>
        <dbReference type="PROSITE" id="PS51217"/>
    </source>
</evidence>
<comment type="catalytic activity">
    <reaction evidence="11">
        <text>ATP + H2O = ADP + phosphate + H(+)</text>
        <dbReference type="Rhea" id="RHEA:13065"/>
        <dbReference type="ChEBI" id="CHEBI:15377"/>
        <dbReference type="ChEBI" id="CHEBI:15378"/>
        <dbReference type="ChEBI" id="CHEBI:30616"/>
        <dbReference type="ChEBI" id="CHEBI:43474"/>
        <dbReference type="ChEBI" id="CHEBI:456216"/>
        <dbReference type="EC" id="5.6.2.4"/>
    </reaction>
</comment>
<keyword evidence="16" id="KW-1185">Reference proteome</keyword>
<dbReference type="InterPro" id="IPR013986">
    <property type="entry name" value="DExx_box_DNA_helicase_dom_sf"/>
</dbReference>
<dbReference type="GO" id="GO:0005524">
    <property type="term" value="F:ATP binding"/>
    <property type="evidence" value="ECO:0007669"/>
    <property type="project" value="UniProtKB-UniRule"/>
</dbReference>
<dbReference type="GO" id="GO:0005829">
    <property type="term" value="C:cytosol"/>
    <property type="evidence" value="ECO:0007669"/>
    <property type="project" value="TreeGrafter"/>
</dbReference>
<dbReference type="InterPro" id="IPR014017">
    <property type="entry name" value="DNA_helicase_UvrD-like_C"/>
</dbReference>
<dbReference type="Gene3D" id="1.10.10.160">
    <property type="match status" value="1"/>
</dbReference>
<dbReference type="SUPFAM" id="SSF52540">
    <property type="entry name" value="P-loop containing nucleoside triphosphate hydrolases"/>
    <property type="match status" value="1"/>
</dbReference>
<dbReference type="OrthoDB" id="9806690at2"/>
<dbReference type="InterPro" id="IPR014016">
    <property type="entry name" value="UvrD-like_ATP-bd"/>
</dbReference>
<name>A0A1Y1SJM3_9GAMM</name>
<dbReference type="InterPro" id="IPR027417">
    <property type="entry name" value="P-loop_NTPase"/>
</dbReference>
<dbReference type="GO" id="GO:0043138">
    <property type="term" value="F:3'-5' DNA helicase activity"/>
    <property type="evidence" value="ECO:0007669"/>
    <property type="project" value="UniProtKB-EC"/>
</dbReference>
<evidence type="ECO:0000256" key="9">
    <source>
        <dbReference type="ARBA" id="ARBA00034808"/>
    </source>
</evidence>
<dbReference type="Gene3D" id="3.40.50.300">
    <property type="entry name" value="P-loop containing nucleotide triphosphate hydrolases"/>
    <property type="match status" value="2"/>
</dbReference>
<dbReference type="Gene3D" id="1.10.486.10">
    <property type="entry name" value="PCRA, domain 4"/>
    <property type="match status" value="1"/>
</dbReference>
<dbReference type="PANTHER" id="PTHR11070:SF2">
    <property type="entry name" value="ATP-DEPENDENT DNA HELICASE SRS2"/>
    <property type="match status" value="1"/>
</dbReference>
<evidence type="ECO:0000256" key="12">
    <source>
        <dbReference type="PROSITE-ProRule" id="PRU00560"/>
    </source>
</evidence>
<evidence type="ECO:0000256" key="2">
    <source>
        <dbReference type="ARBA" id="ARBA00022741"/>
    </source>
</evidence>
<reference evidence="15 16" key="1">
    <citation type="submission" date="2013-04" db="EMBL/GenBank/DDBJ databases">
        <title>Oceanococcus atlanticus 22II-S10r2 Genome Sequencing.</title>
        <authorList>
            <person name="Lai Q."/>
            <person name="Li G."/>
            <person name="Shao Z."/>
        </authorList>
    </citation>
    <scope>NUCLEOTIDE SEQUENCE [LARGE SCALE GENOMIC DNA]</scope>
    <source>
        <strain evidence="15 16">22II-S10r2</strain>
    </source>
</reference>
<evidence type="ECO:0000256" key="5">
    <source>
        <dbReference type="ARBA" id="ARBA00022840"/>
    </source>
</evidence>
<keyword evidence="7" id="KW-0413">Isomerase</keyword>
<dbReference type="GO" id="GO:0033202">
    <property type="term" value="C:DNA helicase complex"/>
    <property type="evidence" value="ECO:0007669"/>
    <property type="project" value="TreeGrafter"/>
</dbReference>
<dbReference type="PROSITE" id="PS51198">
    <property type="entry name" value="UVRD_HELICASE_ATP_BIND"/>
    <property type="match status" value="1"/>
</dbReference>
<evidence type="ECO:0000256" key="10">
    <source>
        <dbReference type="ARBA" id="ARBA00034923"/>
    </source>
</evidence>
<organism evidence="15 16">
    <name type="scientific">Oceanococcus atlanticus</name>
    <dbReference type="NCBI Taxonomy" id="1317117"/>
    <lineage>
        <taxon>Bacteria</taxon>
        <taxon>Pseudomonadati</taxon>
        <taxon>Pseudomonadota</taxon>
        <taxon>Gammaproteobacteria</taxon>
        <taxon>Chromatiales</taxon>
        <taxon>Oceanococcaceae</taxon>
        <taxon>Oceanococcus</taxon>
    </lineage>
</organism>
<dbReference type="CDD" id="cd18807">
    <property type="entry name" value="SF1_C_UvrD"/>
    <property type="match status" value="1"/>
</dbReference>
<dbReference type="RefSeq" id="WP_083560467.1">
    <property type="nucleotide sequence ID" value="NZ_AQQV01000001.1"/>
</dbReference>
<evidence type="ECO:0000256" key="3">
    <source>
        <dbReference type="ARBA" id="ARBA00022801"/>
    </source>
</evidence>
<keyword evidence="4 12" id="KW-0347">Helicase</keyword>
<dbReference type="EMBL" id="AQQV01000001">
    <property type="protein sequence ID" value="ORE89399.1"/>
    <property type="molecule type" value="Genomic_DNA"/>
</dbReference>
<dbReference type="InterPro" id="IPR000212">
    <property type="entry name" value="DNA_helicase_UvrD/REP"/>
</dbReference>
<dbReference type="PANTHER" id="PTHR11070">
    <property type="entry name" value="UVRD / RECB / PCRA DNA HELICASE FAMILY MEMBER"/>
    <property type="match status" value="1"/>
</dbReference>
<dbReference type="CDD" id="cd17932">
    <property type="entry name" value="DEXQc_UvrD"/>
    <property type="match status" value="1"/>
</dbReference>
<dbReference type="Pfam" id="PF21196">
    <property type="entry name" value="PcrA_UvrD_tudor"/>
    <property type="match status" value="1"/>
</dbReference>
<keyword evidence="6" id="KW-0238">DNA-binding</keyword>
<comment type="catalytic activity">
    <reaction evidence="8">
        <text>Couples ATP hydrolysis with the unwinding of duplex DNA by translocating in the 3'-5' direction.</text>
        <dbReference type="EC" id="5.6.2.4"/>
    </reaction>
</comment>
<dbReference type="NCBIfam" id="NF008743">
    <property type="entry name" value="PRK11773.1"/>
    <property type="match status" value="1"/>
</dbReference>
<dbReference type="AlphaFoldDB" id="A0A1Y1SJM3"/>
<sequence>MLRQDNNDDLSAILEGLNQDQETAVTAPPEHRLVLAGAGSGKTRVLIRRIAWLMQVEGVSPFGLLAVTFTNKAAGEMRGRLQALLQQPVDALWVGTFHGIAHRMLRMHWREAGLQQNFQIMDADDQKRFIKRLIKTMDMDESQWPARQVQGYINRQKEAGVRPGHQAGDEDEHSRQLQVFYSAYEDARERAGLLDFAELLLRAHELCRDNPDIQAHYRRRFRHILVDEFQDTNALQYAWLQVLAGDQGKLFVVGDDDQSIYSFRGARIENILRFSRDYPGADAVRLEQNYRSTGNILNAANALISNNGGRLGKNLWTDGGDGALVRVYAAFNDYEEAEYVISGIRQWINEGGQRSDCAILYRSNAQSRLFEETLIRADIPYRVYGGLRFFERAEIKDALAYLRLINNRDDDAAFERVSNTPARGIGATSMDKLRRHARDQGLSMWDAAQAMASGTLGGRAAKAIGGFLQLIEELAVATEDLTLSEMTREVVQASGLHAHHGKERGDKALSRQENLDELASAAKGFEDLEDDDLTPLTAFLTHAALEAGEDQGDRWEDCVQLMTLHAAKGLEFPVVYLVGLEEGLFPHMRSVDSSDGLEEERRLCYVGMTRAREHLHITHAESRRLHGREMPAQPSRFLAELPADCVEEIRPRLRVSQPRYQPRGEILRGNFEQQPAQGGFKLGQHVQHGKFGDGVILRFEGEGPRARVEVNFSAVGSKWLLLELAQLSPA</sequence>
<comment type="caution">
    <text evidence="15">The sequence shown here is derived from an EMBL/GenBank/DDBJ whole genome shotgun (WGS) entry which is preliminary data.</text>
</comment>
<evidence type="ECO:0000256" key="11">
    <source>
        <dbReference type="ARBA" id="ARBA00048988"/>
    </source>
</evidence>
<evidence type="ECO:0000313" key="15">
    <source>
        <dbReference type="EMBL" id="ORE89399.1"/>
    </source>
</evidence>
<comment type="similarity">
    <text evidence="1">Belongs to the helicase family. UvrD subfamily.</text>
</comment>